<dbReference type="Gene3D" id="3.90.1580.10">
    <property type="entry name" value="paralog of FGE (formylglycine-generating enzyme)"/>
    <property type="match status" value="1"/>
</dbReference>
<evidence type="ECO:0000256" key="1">
    <source>
        <dbReference type="SAM" id="SignalP"/>
    </source>
</evidence>
<accession>A0A1G2GRX5</accession>
<dbReference type="InterPro" id="IPR005532">
    <property type="entry name" value="SUMF_dom"/>
</dbReference>
<dbReference type="EMBL" id="MHNW01000035">
    <property type="protein sequence ID" value="OGZ52977.1"/>
    <property type="molecule type" value="Genomic_DNA"/>
</dbReference>
<sequence>MKKLTTYYVALFFTALLGESVLAYPPDVVPTNMVWISPGTFTMGSPETEPARWPEEGPQRQVTITRGFYMGKFEVTQAEYLAVMGTNPSAFTTEWEGHLVTLPPEYVLKQPVESVTWDDAVKYCAKLTQKERQAGRLAEDSYYRLPTEAEWEYACRAGTTTPFYYGETLRSRTANFDGHYEYPPCPDFYPRGTAVYCKNPTGHLFNRTTQVGALKNANAWGLYDMHGNVWEWCQDWYGLYPEWDETDPAGFPAGIVHVLRGGSWNNIAADLRSARRQIELDPYAVTPDAIGFRVVLAQTVAHEPFSVMLEAFYVYDFTGSTDVLIEYKIKKMVRLKIIGGSSYSYTIESSANLIDWVTADLVGKGRRDVGVQGIGPQTDDRRITFEFEGPAPMNNLFYRAVAR</sequence>
<comment type="caution">
    <text evidence="3">The sequence shown here is derived from an EMBL/GenBank/DDBJ whole genome shotgun (WGS) entry which is preliminary data.</text>
</comment>
<evidence type="ECO:0000259" key="2">
    <source>
        <dbReference type="Pfam" id="PF03781"/>
    </source>
</evidence>
<keyword evidence="1" id="KW-0732">Signal</keyword>
<dbReference type="SUPFAM" id="SSF56436">
    <property type="entry name" value="C-type lectin-like"/>
    <property type="match status" value="1"/>
</dbReference>
<feature type="signal peptide" evidence="1">
    <location>
        <begin position="1"/>
        <end position="23"/>
    </location>
</feature>
<proteinExistence type="predicted"/>
<dbReference type="InterPro" id="IPR042095">
    <property type="entry name" value="SUMF_sf"/>
</dbReference>
<organism evidence="3 4">
    <name type="scientific">Candidatus Ryanbacteria bacterium RIFCSPLOWO2_01_FULL_48_26</name>
    <dbReference type="NCBI Taxonomy" id="1802126"/>
    <lineage>
        <taxon>Bacteria</taxon>
        <taxon>Candidatus Ryaniibacteriota</taxon>
    </lineage>
</organism>
<protein>
    <recommendedName>
        <fullName evidence="2">Sulfatase-modifying factor enzyme-like domain-containing protein</fullName>
    </recommendedName>
</protein>
<reference evidence="3 4" key="1">
    <citation type="journal article" date="2016" name="Nat. Commun.">
        <title>Thousands of microbial genomes shed light on interconnected biogeochemical processes in an aquifer system.</title>
        <authorList>
            <person name="Anantharaman K."/>
            <person name="Brown C.T."/>
            <person name="Hug L.A."/>
            <person name="Sharon I."/>
            <person name="Castelle C.J."/>
            <person name="Probst A.J."/>
            <person name="Thomas B.C."/>
            <person name="Singh A."/>
            <person name="Wilkins M.J."/>
            <person name="Karaoz U."/>
            <person name="Brodie E.L."/>
            <person name="Williams K.H."/>
            <person name="Hubbard S.S."/>
            <person name="Banfield J.F."/>
        </authorList>
    </citation>
    <scope>NUCLEOTIDE SEQUENCE [LARGE SCALE GENOMIC DNA]</scope>
</reference>
<name>A0A1G2GRX5_9BACT</name>
<dbReference type="Pfam" id="PF03781">
    <property type="entry name" value="FGE-sulfatase"/>
    <property type="match status" value="1"/>
</dbReference>
<dbReference type="PANTHER" id="PTHR23150">
    <property type="entry name" value="SULFATASE MODIFYING FACTOR 1, 2"/>
    <property type="match status" value="1"/>
</dbReference>
<evidence type="ECO:0000313" key="3">
    <source>
        <dbReference type="EMBL" id="OGZ52977.1"/>
    </source>
</evidence>
<gene>
    <name evidence="3" type="ORF">A3B25_00770</name>
</gene>
<dbReference type="STRING" id="1802126.A3B25_00770"/>
<dbReference type="PANTHER" id="PTHR23150:SF19">
    <property type="entry name" value="FORMYLGLYCINE-GENERATING ENZYME"/>
    <property type="match status" value="1"/>
</dbReference>
<feature type="chain" id="PRO_5009583004" description="Sulfatase-modifying factor enzyme-like domain-containing protein" evidence="1">
    <location>
        <begin position="24"/>
        <end position="403"/>
    </location>
</feature>
<dbReference type="InterPro" id="IPR051043">
    <property type="entry name" value="Sulfatase_Mod_Factor_Kinase"/>
</dbReference>
<dbReference type="InterPro" id="IPR016187">
    <property type="entry name" value="CTDL_fold"/>
</dbReference>
<dbReference type="AlphaFoldDB" id="A0A1G2GRX5"/>
<dbReference type="Proteomes" id="UP000179106">
    <property type="component" value="Unassembled WGS sequence"/>
</dbReference>
<evidence type="ECO:0000313" key="4">
    <source>
        <dbReference type="Proteomes" id="UP000179106"/>
    </source>
</evidence>
<dbReference type="GO" id="GO:0120147">
    <property type="term" value="F:formylglycine-generating oxidase activity"/>
    <property type="evidence" value="ECO:0007669"/>
    <property type="project" value="TreeGrafter"/>
</dbReference>
<feature type="domain" description="Sulfatase-modifying factor enzyme-like" evidence="2">
    <location>
        <begin position="31"/>
        <end position="295"/>
    </location>
</feature>